<evidence type="ECO:0000256" key="5">
    <source>
        <dbReference type="ARBA" id="ARBA00022989"/>
    </source>
</evidence>
<dbReference type="PANTHER" id="PTHR43163">
    <property type="entry name" value="DIPEPTIDE TRANSPORT SYSTEM PERMEASE PROTEIN DPPB-RELATED"/>
    <property type="match status" value="1"/>
</dbReference>
<accession>A0A5C5V9F7</accession>
<feature type="transmembrane region" description="Helical" evidence="7">
    <location>
        <begin position="246"/>
        <end position="268"/>
    </location>
</feature>
<protein>
    <submittedName>
        <fullName evidence="9">Dipeptide transport system permease protein DppB</fullName>
    </submittedName>
</protein>
<keyword evidence="4 7" id="KW-0812">Transmembrane</keyword>
<evidence type="ECO:0000313" key="10">
    <source>
        <dbReference type="Proteomes" id="UP000318878"/>
    </source>
</evidence>
<dbReference type="PANTHER" id="PTHR43163:SF6">
    <property type="entry name" value="DIPEPTIDE TRANSPORT SYSTEM PERMEASE PROTEIN DPPB-RELATED"/>
    <property type="match status" value="1"/>
</dbReference>
<organism evidence="9 10">
    <name type="scientific">Blastopirellula retiformator</name>
    <dbReference type="NCBI Taxonomy" id="2527970"/>
    <lineage>
        <taxon>Bacteria</taxon>
        <taxon>Pseudomonadati</taxon>
        <taxon>Planctomycetota</taxon>
        <taxon>Planctomycetia</taxon>
        <taxon>Pirellulales</taxon>
        <taxon>Pirellulaceae</taxon>
        <taxon>Blastopirellula</taxon>
    </lineage>
</organism>
<dbReference type="EMBL" id="SJPF01000002">
    <property type="protein sequence ID" value="TWT34921.1"/>
    <property type="molecule type" value="Genomic_DNA"/>
</dbReference>
<comment type="caution">
    <text evidence="9">The sequence shown here is derived from an EMBL/GenBank/DDBJ whole genome shotgun (WGS) entry which is preliminary data.</text>
</comment>
<keyword evidence="6 7" id="KW-0472">Membrane</keyword>
<comment type="similarity">
    <text evidence="7">Belongs to the binding-protein-dependent transport system permease family.</text>
</comment>
<name>A0A5C5V9F7_9BACT</name>
<evidence type="ECO:0000256" key="6">
    <source>
        <dbReference type="ARBA" id="ARBA00023136"/>
    </source>
</evidence>
<gene>
    <name evidence="9" type="primary">dppB_1</name>
    <name evidence="9" type="ORF">Enr8_23370</name>
</gene>
<dbReference type="AlphaFoldDB" id="A0A5C5V9F7"/>
<feature type="transmembrane region" description="Helical" evidence="7">
    <location>
        <begin position="92"/>
        <end position="114"/>
    </location>
</feature>
<reference evidence="9 10" key="1">
    <citation type="submission" date="2019-02" db="EMBL/GenBank/DDBJ databases">
        <title>Deep-cultivation of Planctomycetes and their phenomic and genomic characterization uncovers novel biology.</title>
        <authorList>
            <person name="Wiegand S."/>
            <person name="Jogler M."/>
            <person name="Boedeker C."/>
            <person name="Pinto D."/>
            <person name="Vollmers J."/>
            <person name="Rivas-Marin E."/>
            <person name="Kohn T."/>
            <person name="Peeters S.H."/>
            <person name="Heuer A."/>
            <person name="Rast P."/>
            <person name="Oberbeckmann S."/>
            <person name="Bunk B."/>
            <person name="Jeske O."/>
            <person name="Meyerdierks A."/>
            <person name="Storesund J.E."/>
            <person name="Kallscheuer N."/>
            <person name="Luecker S."/>
            <person name="Lage O.M."/>
            <person name="Pohl T."/>
            <person name="Merkel B.J."/>
            <person name="Hornburger P."/>
            <person name="Mueller R.-W."/>
            <person name="Bruemmer F."/>
            <person name="Labrenz M."/>
            <person name="Spormann A.M."/>
            <person name="Op Den Camp H."/>
            <person name="Overmann J."/>
            <person name="Amann R."/>
            <person name="Jetten M.S.M."/>
            <person name="Mascher T."/>
            <person name="Medema M.H."/>
            <person name="Devos D.P."/>
            <person name="Kaster A.-K."/>
            <person name="Ovreas L."/>
            <person name="Rohde M."/>
            <person name="Galperin M.Y."/>
            <person name="Jogler C."/>
        </authorList>
    </citation>
    <scope>NUCLEOTIDE SEQUENCE [LARGE SCALE GENOMIC DNA]</scope>
    <source>
        <strain evidence="9 10">Enr8</strain>
    </source>
</reference>
<feature type="transmembrane region" description="Helical" evidence="7">
    <location>
        <begin position="121"/>
        <end position="146"/>
    </location>
</feature>
<evidence type="ECO:0000313" key="9">
    <source>
        <dbReference type="EMBL" id="TWT34921.1"/>
    </source>
</evidence>
<keyword evidence="5 7" id="KW-1133">Transmembrane helix</keyword>
<keyword evidence="2 7" id="KW-0813">Transport</keyword>
<dbReference type="SUPFAM" id="SSF161098">
    <property type="entry name" value="MetI-like"/>
    <property type="match status" value="1"/>
</dbReference>
<dbReference type="CDD" id="cd06261">
    <property type="entry name" value="TM_PBP2"/>
    <property type="match status" value="1"/>
</dbReference>
<proteinExistence type="inferred from homology"/>
<feature type="transmembrane region" description="Helical" evidence="7">
    <location>
        <begin position="288"/>
        <end position="314"/>
    </location>
</feature>
<sequence>MQSVATVAVAVVLIFISIRLLPGNPALARFGQHAVPERVTDAMSSQGWDRPIWVQLLDLPGELLQGDLGVSFFHGDSVAERLLETIPATLELSLAAIVFAIPMGIGAGVASALWRGSWPDYVAMTLALVGVSVPVFFLGICLMTIFTNMPTSGRVAPTMISQFHTDFFLFEAIFTGRFHLAVDALRHLLLPATALATIPAAVISRITRSSMLEVFSSDYLRTAKAKGASLWRIVWRHALPNASVPIVNIAGFQVGMLLSGAVLTETVFNWPGLGRYLVTAVREQDYAVVQGAALVIAVMFVTANLILDLTYLWLDPRIRTET</sequence>
<keyword evidence="10" id="KW-1185">Reference proteome</keyword>
<evidence type="ECO:0000256" key="1">
    <source>
        <dbReference type="ARBA" id="ARBA00004651"/>
    </source>
</evidence>
<dbReference type="InterPro" id="IPR000515">
    <property type="entry name" value="MetI-like"/>
</dbReference>
<evidence type="ECO:0000256" key="7">
    <source>
        <dbReference type="RuleBase" id="RU363032"/>
    </source>
</evidence>
<evidence type="ECO:0000256" key="3">
    <source>
        <dbReference type="ARBA" id="ARBA00022475"/>
    </source>
</evidence>
<evidence type="ECO:0000256" key="4">
    <source>
        <dbReference type="ARBA" id="ARBA00022692"/>
    </source>
</evidence>
<dbReference type="Pfam" id="PF00528">
    <property type="entry name" value="BPD_transp_1"/>
    <property type="match status" value="1"/>
</dbReference>
<dbReference type="PROSITE" id="PS50928">
    <property type="entry name" value="ABC_TM1"/>
    <property type="match status" value="1"/>
</dbReference>
<keyword evidence="3" id="KW-1003">Cell membrane</keyword>
<dbReference type="Gene3D" id="1.10.3720.10">
    <property type="entry name" value="MetI-like"/>
    <property type="match status" value="1"/>
</dbReference>
<dbReference type="GO" id="GO:0055085">
    <property type="term" value="P:transmembrane transport"/>
    <property type="evidence" value="ECO:0007669"/>
    <property type="project" value="InterPro"/>
</dbReference>
<evidence type="ECO:0000259" key="8">
    <source>
        <dbReference type="PROSITE" id="PS50928"/>
    </source>
</evidence>
<dbReference type="InterPro" id="IPR035906">
    <property type="entry name" value="MetI-like_sf"/>
</dbReference>
<dbReference type="GO" id="GO:0005886">
    <property type="term" value="C:plasma membrane"/>
    <property type="evidence" value="ECO:0007669"/>
    <property type="project" value="UniProtKB-SubCell"/>
</dbReference>
<comment type="subcellular location">
    <subcellularLocation>
        <location evidence="1 7">Cell membrane</location>
        <topology evidence="1 7">Multi-pass membrane protein</topology>
    </subcellularLocation>
</comment>
<feature type="domain" description="ABC transmembrane type-1" evidence="8">
    <location>
        <begin position="86"/>
        <end position="307"/>
    </location>
</feature>
<dbReference type="Proteomes" id="UP000318878">
    <property type="component" value="Unassembled WGS sequence"/>
</dbReference>
<evidence type="ECO:0000256" key="2">
    <source>
        <dbReference type="ARBA" id="ARBA00022448"/>
    </source>
</evidence>